<name>A0A2I0UFT4_LIMLA</name>
<dbReference type="EMBL" id="KZ505796">
    <property type="protein sequence ID" value="PKU44900.1"/>
    <property type="molecule type" value="Genomic_DNA"/>
</dbReference>
<reference evidence="3" key="1">
    <citation type="submission" date="2017-11" db="EMBL/GenBank/DDBJ databases">
        <authorList>
            <person name="Lima N.C."/>
            <person name="Parody-Merino A.M."/>
            <person name="Battley P.F."/>
            <person name="Fidler A.E."/>
            <person name="Prosdocimi F."/>
        </authorList>
    </citation>
    <scope>NUCLEOTIDE SEQUENCE [LARGE SCALE GENOMIC DNA]</scope>
</reference>
<evidence type="ECO:0000313" key="2">
    <source>
        <dbReference type="EMBL" id="PKU44900.1"/>
    </source>
</evidence>
<proteinExistence type="predicted"/>
<dbReference type="AlphaFoldDB" id="A0A2I0UFT4"/>
<dbReference type="PANTHER" id="PTHR33332">
    <property type="entry name" value="REVERSE TRANSCRIPTASE DOMAIN-CONTAINING PROTEIN"/>
    <property type="match status" value="1"/>
</dbReference>
<dbReference type="Proteomes" id="UP000233556">
    <property type="component" value="Unassembled WGS sequence"/>
</dbReference>
<dbReference type="Pfam" id="PF00078">
    <property type="entry name" value="RVT_1"/>
    <property type="match status" value="1"/>
</dbReference>
<gene>
    <name evidence="2" type="ORF">llap_4799</name>
</gene>
<keyword evidence="3" id="KW-1185">Reference proteome</keyword>
<protein>
    <recommendedName>
        <fullName evidence="1">Reverse transcriptase domain-containing protein</fullName>
    </recommendedName>
</protein>
<dbReference type="OrthoDB" id="416454at2759"/>
<reference evidence="3" key="2">
    <citation type="submission" date="2017-12" db="EMBL/GenBank/DDBJ databases">
        <title>Genome sequence of the Bar-tailed Godwit (Limosa lapponica baueri).</title>
        <authorList>
            <person name="Lima N.C.B."/>
            <person name="Parody-Merino A.M."/>
            <person name="Battley P.F."/>
            <person name="Fidler A.E."/>
            <person name="Prosdocimi F."/>
        </authorList>
    </citation>
    <scope>NUCLEOTIDE SEQUENCE [LARGE SCALE GENOMIC DNA]</scope>
</reference>
<evidence type="ECO:0000259" key="1">
    <source>
        <dbReference type="Pfam" id="PF00078"/>
    </source>
</evidence>
<sequence>MSRWSLVTSGVRQGSVLGPVLFNIFINDIDNGIECTLSKFADDTKLTGAVDRPEGRDPIQRDLDKIEKWAHVNLTRFNKAKCRVLQLGWNNPQYQYRLGDEGIESSPEDKDMGVLMDEKLDMSQQCVLAAQKASRILGFIKSFIKRSVASRLREVILPLYSALIRSHQLHCVQFWSPQHKKDIELLEMIRGLEHLFYSDRLRESWLFSLEKRRLQGHLITFFRYLKRAYRKHGDKLFSRAHCDRTRGNSFKLTALVYGTWKYHQGSKCPIRTLTAHASQEEQSKDNVNILA</sequence>
<feature type="domain" description="Reverse transcriptase" evidence="1">
    <location>
        <begin position="7"/>
        <end position="86"/>
    </location>
</feature>
<organism evidence="2 3">
    <name type="scientific">Limosa lapponica baueri</name>
    <dbReference type="NCBI Taxonomy" id="1758121"/>
    <lineage>
        <taxon>Eukaryota</taxon>
        <taxon>Metazoa</taxon>
        <taxon>Chordata</taxon>
        <taxon>Craniata</taxon>
        <taxon>Vertebrata</taxon>
        <taxon>Euteleostomi</taxon>
        <taxon>Archelosauria</taxon>
        <taxon>Archosauria</taxon>
        <taxon>Dinosauria</taxon>
        <taxon>Saurischia</taxon>
        <taxon>Theropoda</taxon>
        <taxon>Coelurosauria</taxon>
        <taxon>Aves</taxon>
        <taxon>Neognathae</taxon>
        <taxon>Neoaves</taxon>
        <taxon>Charadriiformes</taxon>
        <taxon>Scolopacidae</taxon>
        <taxon>Limosa</taxon>
    </lineage>
</organism>
<accession>A0A2I0UFT4</accession>
<evidence type="ECO:0000313" key="3">
    <source>
        <dbReference type="Proteomes" id="UP000233556"/>
    </source>
</evidence>
<dbReference type="InterPro" id="IPR000477">
    <property type="entry name" value="RT_dom"/>
</dbReference>